<evidence type="ECO:0000313" key="1">
    <source>
        <dbReference type="EMBL" id="CAB4704989.1"/>
    </source>
</evidence>
<proteinExistence type="predicted"/>
<dbReference type="EMBL" id="CAEZXP010000006">
    <property type="protein sequence ID" value="CAB4704989.1"/>
    <property type="molecule type" value="Genomic_DNA"/>
</dbReference>
<accession>A0A6J6Q1N7</accession>
<reference evidence="1" key="1">
    <citation type="submission" date="2020-05" db="EMBL/GenBank/DDBJ databases">
        <authorList>
            <person name="Chiriac C."/>
            <person name="Salcher M."/>
            <person name="Ghai R."/>
            <person name="Kavagutti S V."/>
        </authorList>
    </citation>
    <scope>NUCLEOTIDE SEQUENCE</scope>
</reference>
<name>A0A6J6Q1N7_9ZZZZ</name>
<sequence length="382" mass="37373">MGRNFTSRITLSAAALAIGAVGLAGAADAASKARGHQFGHSAFSARGGFGFAGMNGGFGGPGGALGFRGGMGGHGDHGPGGPGGAGPVGGIALQSAATYLGISLSTLTADLNSGKSLAEEAVAKGKTAAGLISAIFADAKSNLDAQVAAGWLTSAQETKLVDALTTQVTNLVNNGPEGHGPGSGALSQASLLGSAATYLGVTVSDLRTALESGKSLATVATDKGKTPSGLITALTTAAKAKLDAAVTAGTLTQAQEDSIVASLNDRITSFVNATPKAGGLHGPAFLDTAATYLGLTQSELKTALDGGKTLAQVATDKGKTSAGLISAIAAAAKANLDTAVAAGRLTQTEEDTLITNLTSRVTAFVNGTAPSHGTSIAKLFRR</sequence>
<gene>
    <name evidence="1" type="ORF">UFOPK2399_01606</name>
</gene>
<organism evidence="1">
    <name type="scientific">freshwater metagenome</name>
    <dbReference type="NCBI Taxonomy" id="449393"/>
    <lineage>
        <taxon>unclassified sequences</taxon>
        <taxon>metagenomes</taxon>
        <taxon>ecological metagenomes</taxon>
    </lineage>
</organism>
<dbReference type="AlphaFoldDB" id="A0A6J6Q1N7"/>
<protein>
    <submittedName>
        <fullName evidence="1">Unannotated protein</fullName>
    </submittedName>
</protein>